<reference evidence="8 9" key="1">
    <citation type="submission" date="2022-03" db="EMBL/GenBank/DDBJ databases">
        <authorList>
            <person name="Nunn A."/>
            <person name="Chopra R."/>
            <person name="Nunn A."/>
            <person name="Contreras Garrido A."/>
        </authorList>
    </citation>
    <scope>NUCLEOTIDE SEQUENCE [LARGE SCALE GENOMIC DNA]</scope>
</reference>
<dbReference type="InterPro" id="IPR003196">
    <property type="entry name" value="TFIIF_beta"/>
</dbReference>
<dbReference type="GO" id="GO:0003677">
    <property type="term" value="F:DNA binding"/>
    <property type="evidence" value="ECO:0007669"/>
    <property type="project" value="UniProtKB-KW"/>
</dbReference>
<organism evidence="8 9">
    <name type="scientific">Thlaspi arvense</name>
    <name type="common">Field penny-cress</name>
    <dbReference type="NCBI Taxonomy" id="13288"/>
    <lineage>
        <taxon>Eukaryota</taxon>
        <taxon>Viridiplantae</taxon>
        <taxon>Streptophyta</taxon>
        <taxon>Embryophyta</taxon>
        <taxon>Tracheophyta</taxon>
        <taxon>Spermatophyta</taxon>
        <taxon>Magnoliopsida</taxon>
        <taxon>eudicotyledons</taxon>
        <taxon>Gunneridae</taxon>
        <taxon>Pentapetalae</taxon>
        <taxon>rosids</taxon>
        <taxon>malvids</taxon>
        <taxon>Brassicales</taxon>
        <taxon>Brassicaceae</taxon>
        <taxon>Thlaspideae</taxon>
        <taxon>Thlaspi</taxon>
    </lineage>
</organism>
<dbReference type="GO" id="GO:0006367">
    <property type="term" value="P:transcription initiation at RNA polymerase II promoter"/>
    <property type="evidence" value="ECO:0007669"/>
    <property type="project" value="InterPro"/>
</dbReference>
<comment type="similarity">
    <text evidence="2">Belongs to the TFIIF beta subunit family.</text>
</comment>
<evidence type="ECO:0000256" key="3">
    <source>
        <dbReference type="ARBA" id="ARBA00023015"/>
    </source>
</evidence>
<dbReference type="Gene3D" id="1.10.10.10">
    <property type="entry name" value="Winged helix-like DNA-binding domain superfamily/Winged helix DNA-binding domain"/>
    <property type="match status" value="1"/>
</dbReference>
<evidence type="ECO:0000256" key="4">
    <source>
        <dbReference type="ARBA" id="ARBA00023125"/>
    </source>
</evidence>
<evidence type="ECO:0000259" key="7">
    <source>
        <dbReference type="Pfam" id="PF02270"/>
    </source>
</evidence>
<evidence type="ECO:0000313" key="8">
    <source>
        <dbReference type="EMBL" id="CAH2036783.1"/>
    </source>
</evidence>
<keyword evidence="9" id="KW-1185">Reference proteome</keyword>
<dbReference type="InterPro" id="IPR036390">
    <property type="entry name" value="WH_DNA-bd_sf"/>
</dbReference>
<dbReference type="SUPFAM" id="SSF46785">
    <property type="entry name" value="Winged helix' DNA-binding domain"/>
    <property type="match status" value="1"/>
</dbReference>
<dbReference type="InterPro" id="IPR011039">
    <property type="entry name" value="TFIIF_interaction"/>
</dbReference>
<sequence length="271" mass="31605">MGKSEMQKIQRKKLQEEENTFAEEIQRLIELAMENDRRKFQELETEKADETVWLMKCPPRVAKAWRDLSASSSSSFSSDLVLVAKHVDSIDLLLPDLSPKLSMEMVNGELWNISKPCSLNDFGFIFSEAYQGEVAVEGTVTHKFDLRPYCGNEEHGKLYRERNKKQTKVFDYCRREHLMPTPAMVPKKLKRCVKRTRGDRSKVEAKMFELYERQPKWTLKQLVLETNQPELFLKEILRELCVYNAGGGDQRTYQLKPEYKIIGKEDTTVAQ</sequence>
<evidence type="ECO:0000313" key="9">
    <source>
        <dbReference type="Proteomes" id="UP000836841"/>
    </source>
</evidence>
<evidence type="ECO:0000256" key="6">
    <source>
        <dbReference type="ARBA" id="ARBA00023242"/>
    </source>
</evidence>
<dbReference type="InterPro" id="IPR036388">
    <property type="entry name" value="WH-like_DNA-bd_sf"/>
</dbReference>
<comment type="subcellular location">
    <subcellularLocation>
        <location evidence="1">Nucleus</location>
    </subcellularLocation>
</comment>
<dbReference type="PANTHER" id="PTHR10445:SF6">
    <property type="entry name" value="GENOME ASSEMBLY, CHROMOSOME: A06"/>
    <property type="match status" value="1"/>
</dbReference>
<evidence type="ECO:0000256" key="2">
    <source>
        <dbReference type="ARBA" id="ARBA00009543"/>
    </source>
</evidence>
<dbReference type="SUPFAM" id="SSF50916">
    <property type="entry name" value="Rap30/74 interaction domains"/>
    <property type="match status" value="1"/>
</dbReference>
<dbReference type="Proteomes" id="UP000836841">
    <property type="component" value="Chromosome 1"/>
</dbReference>
<feature type="domain" description="TFIIF beta subunit HTH" evidence="7">
    <location>
        <begin position="197"/>
        <end position="260"/>
    </location>
</feature>
<dbReference type="EMBL" id="OU466857">
    <property type="protein sequence ID" value="CAH2036783.1"/>
    <property type="molecule type" value="Genomic_DNA"/>
</dbReference>
<dbReference type="GO" id="GO:0005674">
    <property type="term" value="C:transcription factor TFIIF complex"/>
    <property type="evidence" value="ECO:0007669"/>
    <property type="project" value="InterPro"/>
</dbReference>
<dbReference type="Pfam" id="PF02270">
    <property type="entry name" value="TFIIF_beta"/>
    <property type="match status" value="1"/>
</dbReference>
<name>A0AAU9RAR6_THLAR</name>
<gene>
    <name evidence="8" type="ORF">TAV2_LOCUS2124</name>
</gene>
<accession>A0AAU9RAR6</accession>
<proteinExistence type="inferred from homology"/>
<protein>
    <recommendedName>
        <fullName evidence="7">TFIIF beta subunit HTH domain-containing protein</fullName>
    </recommendedName>
</protein>
<evidence type="ECO:0000256" key="5">
    <source>
        <dbReference type="ARBA" id="ARBA00023163"/>
    </source>
</evidence>
<keyword evidence="6" id="KW-0539">Nucleus</keyword>
<dbReference type="InterPro" id="IPR040450">
    <property type="entry name" value="TFIIF_beta_HTH"/>
</dbReference>
<keyword evidence="3" id="KW-0805">Transcription regulation</keyword>
<dbReference type="FunFam" id="1.10.10.10:FF:000035">
    <property type="entry name" value="General transcription factor IIF subunit 2"/>
    <property type="match status" value="1"/>
</dbReference>
<dbReference type="AlphaFoldDB" id="A0AAU9RAR6"/>
<evidence type="ECO:0000256" key="1">
    <source>
        <dbReference type="ARBA" id="ARBA00004123"/>
    </source>
</evidence>
<keyword evidence="4" id="KW-0238">DNA-binding</keyword>
<dbReference type="PANTHER" id="PTHR10445">
    <property type="entry name" value="GENERAL TRANSCRIPTION FACTOR IIF SUBUNIT 2"/>
    <property type="match status" value="1"/>
</dbReference>
<keyword evidence="5" id="KW-0804">Transcription</keyword>